<dbReference type="EMBL" id="JBHLTN010000007">
    <property type="protein sequence ID" value="MFC0591972.1"/>
    <property type="molecule type" value="Genomic_DNA"/>
</dbReference>
<name>A0ABV6PRF6_9BURK</name>
<accession>A0ABV6PRF6</accession>
<dbReference type="InterPro" id="IPR046847">
    <property type="entry name" value="Xre-like_HTH"/>
</dbReference>
<dbReference type="RefSeq" id="WP_377480641.1">
    <property type="nucleotide sequence ID" value="NZ_JBHLTN010000007.1"/>
</dbReference>
<evidence type="ECO:0000313" key="4">
    <source>
        <dbReference type="Proteomes" id="UP001589834"/>
    </source>
</evidence>
<evidence type="ECO:0000259" key="2">
    <source>
        <dbReference type="Pfam" id="PF20432"/>
    </source>
</evidence>
<reference evidence="3 4" key="1">
    <citation type="submission" date="2024-09" db="EMBL/GenBank/DDBJ databases">
        <authorList>
            <person name="Sun Q."/>
            <person name="Mori K."/>
        </authorList>
    </citation>
    <scope>NUCLEOTIDE SEQUENCE [LARGE SCALE GENOMIC DNA]</scope>
    <source>
        <strain evidence="3 4">NCAIM B.02336</strain>
    </source>
</reference>
<evidence type="ECO:0000259" key="1">
    <source>
        <dbReference type="Pfam" id="PF09722"/>
    </source>
</evidence>
<comment type="caution">
    <text evidence="3">The sequence shown here is derived from an EMBL/GenBank/DDBJ whole genome shotgun (WGS) entry which is preliminary data.</text>
</comment>
<dbReference type="Proteomes" id="UP001589834">
    <property type="component" value="Unassembled WGS sequence"/>
</dbReference>
<sequence length="170" mass="17961">MPAYPAAAQPADHAARERSATYFLGTPTAGQGDAFALSALERVRLVKQGLPARTVQEMSVAMGLPRDQLMRAVGLARSTVERKIAARARLSEGESEKLVGLSRLIGQVDAMVRASGQAPADFSAARWFAGWMAQPVAALGGLCPHELLDTADGREALGTLLLQMQSGVYA</sequence>
<dbReference type="InterPro" id="IPR024467">
    <property type="entry name" value="Xre/MbcA/ParS-like_toxin-bd"/>
</dbReference>
<protein>
    <submittedName>
        <fullName evidence="3">Antitoxin Xre-like helix-turn-helix domain-containing protein</fullName>
    </submittedName>
</protein>
<feature type="domain" description="Antitoxin Xre-like helix-turn-helix" evidence="2">
    <location>
        <begin position="41"/>
        <end position="102"/>
    </location>
</feature>
<proteinExistence type="predicted"/>
<keyword evidence="4" id="KW-1185">Reference proteome</keyword>
<dbReference type="Pfam" id="PF20432">
    <property type="entry name" value="Xre-like-HTH"/>
    <property type="match status" value="1"/>
</dbReference>
<dbReference type="Pfam" id="PF09722">
    <property type="entry name" value="Xre_MbcA_ParS_C"/>
    <property type="match status" value="1"/>
</dbReference>
<evidence type="ECO:0000313" key="3">
    <source>
        <dbReference type="EMBL" id="MFC0591972.1"/>
    </source>
</evidence>
<gene>
    <name evidence="3" type="ORF">ACFFGG_05315</name>
</gene>
<organism evidence="3 4">
    <name type="scientific">Ottowia pentelensis</name>
    <dbReference type="NCBI Taxonomy" id="511108"/>
    <lineage>
        <taxon>Bacteria</taxon>
        <taxon>Pseudomonadati</taxon>
        <taxon>Pseudomonadota</taxon>
        <taxon>Betaproteobacteria</taxon>
        <taxon>Burkholderiales</taxon>
        <taxon>Comamonadaceae</taxon>
        <taxon>Ottowia</taxon>
    </lineage>
</organism>
<feature type="domain" description="Antitoxin Xre/MbcA/ParS-like toxin-binding" evidence="1">
    <location>
        <begin position="124"/>
        <end position="167"/>
    </location>
</feature>